<proteinExistence type="predicted"/>
<keyword evidence="2" id="KW-1185">Reference proteome</keyword>
<dbReference type="EMBL" id="JARPUR010000005">
    <property type="protein sequence ID" value="KAK4876473.1"/>
    <property type="molecule type" value="Genomic_DNA"/>
</dbReference>
<organism evidence="1 2">
    <name type="scientific">Aquatica leii</name>
    <dbReference type="NCBI Taxonomy" id="1421715"/>
    <lineage>
        <taxon>Eukaryota</taxon>
        <taxon>Metazoa</taxon>
        <taxon>Ecdysozoa</taxon>
        <taxon>Arthropoda</taxon>
        <taxon>Hexapoda</taxon>
        <taxon>Insecta</taxon>
        <taxon>Pterygota</taxon>
        <taxon>Neoptera</taxon>
        <taxon>Endopterygota</taxon>
        <taxon>Coleoptera</taxon>
        <taxon>Polyphaga</taxon>
        <taxon>Elateriformia</taxon>
        <taxon>Elateroidea</taxon>
        <taxon>Lampyridae</taxon>
        <taxon>Luciolinae</taxon>
        <taxon>Aquatica</taxon>
    </lineage>
</organism>
<evidence type="ECO:0000313" key="2">
    <source>
        <dbReference type="Proteomes" id="UP001353858"/>
    </source>
</evidence>
<dbReference type="SUPFAM" id="SSF52949">
    <property type="entry name" value="Macro domain-like"/>
    <property type="match status" value="1"/>
</dbReference>
<protein>
    <submittedName>
        <fullName evidence="1">Uncharacterized protein</fullName>
    </submittedName>
</protein>
<accession>A0AAN7P5Z7</accession>
<dbReference type="InterPro" id="IPR050892">
    <property type="entry name" value="ADP-ribose_metab_enzymes"/>
</dbReference>
<dbReference type="Gene3D" id="3.40.220.10">
    <property type="entry name" value="Leucine Aminopeptidase, subunit E, domain 1"/>
    <property type="match status" value="1"/>
</dbReference>
<dbReference type="PANTHER" id="PTHR12521:SF0">
    <property type="entry name" value="ADP-RIBOSE GLYCOHYDROLASE OARD1"/>
    <property type="match status" value="1"/>
</dbReference>
<dbReference type="PANTHER" id="PTHR12521">
    <property type="entry name" value="PROTEIN C6ORF130"/>
    <property type="match status" value="1"/>
</dbReference>
<gene>
    <name evidence="1" type="ORF">RN001_012895</name>
</gene>
<dbReference type="Proteomes" id="UP001353858">
    <property type="component" value="Unassembled WGS sequence"/>
</dbReference>
<comment type="caution">
    <text evidence="1">The sequence shown here is derived from an EMBL/GenBank/DDBJ whole genome shotgun (WGS) entry which is preliminary data.</text>
</comment>
<dbReference type="InterPro" id="IPR043472">
    <property type="entry name" value="Macro_dom-like"/>
</dbReference>
<sequence>MSLYGGSGKARFGVTTEKQQDLFQTQKDYAIVHCVSENLDMSREVAVVFKKKFGQLNELQRQQPAVAKVLRLGGNRRFVFYLLTKKLSRSKPLYKNIW</sequence>
<reference evidence="2" key="1">
    <citation type="submission" date="2023-01" db="EMBL/GenBank/DDBJ databases">
        <title>Key to firefly adult light organ development and bioluminescence: homeobox transcription factors regulate luciferase expression and transportation to peroxisome.</title>
        <authorList>
            <person name="Fu X."/>
        </authorList>
    </citation>
    <scope>NUCLEOTIDE SEQUENCE [LARGE SCALE GENOMIC DNA]</scope>
</reference>
<dbReference type="AlphaFoldDB" id="A0AAN7P5Z7"/>
<evidence type="ECO:0000313" key="1">
    <source>
        <dbReference type="EMBL" id="KAK4876473.1"/>
    </source>
</evidence>
<name>A0AAN7P5Z7_9COLE</name>
<dbReference type="GO" id="GO:0140291">
    <property type="term" value="P:peptidyl-glutamate ADP-deribosylation"/>
    <property type="evidence" value="ECO:0007669"/>
    <property type="project" value="TreeGrafter"/>
</dbReference>